<dbReference type="InParanoid" id="G7DVF4"/>
<dbReference type="InterPro" id="IPR015943">
    <property type="entry name" value="WD40/YVTN_repeat-like_dom_sf"/>
</dbReference>
<proteinExistence type="inferred from homology"/>
<dbReference type="Proteomes" id="UP000009131">
    <property type="component" value="Unassembled WGS sequence"/>
</dbReference>
<dbReference type="SUPFAM" id="SSF50978">
    <property type="entry name" value="WD40 repeat-like"/>
    <property type="match status" value="1"/>
</dbReference>
<sequence length="551" mass="61101">MSQQIQLDADSSGWRFAQCFGDKGDVEDITEADIISTVEFCPKGDYLATGDKGGRVVLFERNESKKGCEYKFYTEFQSHEPEFDYLKSLEIEEKINKIRWCKRGNQAHFLLSTNDKTIKLWKVFEKSLKVVAENNQTLAAANSSGSLATGDFHQDSLPHYSPSSPSLAPGSQLAGLPPTSPGGRSPAGSASTPVLRLPRMSYHDTIVAAVPRKVYANAHAYHINSISINSDGESYMSADDLRINLWNLNISDQSFNILDIKPANMEELTEVITAAEFHPTSCNLLCYSSSKGTVKLADMRDSALCDGHAKLYEEEEDPSNKSFFSEIISSVSDVKFSRDGRYLLSRDYLTLRIWDINMDSKPLKTISVHDHLRSKLCDLYENDCIFDKFECTFSGDGEHVLSGSYSNNFHIYDREGTTDIALQADKSAFKAKKIGATKAAKGAATKNGAGKNGGSKPPVDVDSIDFTRKILHASWHPKENTIAIAATNNLFLFSQYLDTVDSAREYDRPRPRSGTCGVRHRTLLVSPNLSCFSPATLNLRILFDDICFDGS</sequence>
<evidence type="ECO:0000313" key="9">
    <source>
        <dbReference type="EMBL" id="GAA94564.1"/>
    </source>
</evidence>
<dbReference type="Gene3D" id="2.130.10.10">
    <property type="entry name" value="YVTN repeat-like/Quinoprotein amine dehydrogenase"/>
    <property type="match status" value="3"/>
</dbReference>
<evidence type="ECO:0000256" key="5">
    <source>
        <dbReference type="ARBA" id="ARBA00055525"/>
    </source>
</evidence>
<feature type="compositionally biased region" description="Low complexity" evidence="8">
    <location>
        <begin position="157"/>
        <end position="169"/>
    </location>
</feature>
<evidence type="ECO:0000256" key="2">
    <source>
        <dbReference type="ARBA" id="ARBA00022553"/>
    </source>
</evidence>
<dbReference type="SMART" id="SM00320">
    <property type="entry name" value="WD40"/>
    <property type="match status" value="7"/>
</dbReference>
<dbReference type="PANTHER" id="PTHR11871">
    <property type="entry name" value="PROTEIN PHOSPHATASE PP2A REGULATORY SUBUNIT B"/>
    <property type="match status" value="1"/>
</dbReference>
<organism evidence="9 10">
    <name type="scientific">Mixia osmundae (strain CBS 9802 / IAM 14324 / JCM 22182 / KY 12970)</name>
    <dbReference type="NCBI Taxonomy" id="764103"/>
    <lineage>
        <taxon>Eukaryota</taxon>
        <taxon>Fungi</taxon>
        <taxon>Dikarya</taxon>
        <taxon>Basidiomycota</taxon>
        <taxon>Pucciniomycotina</taxon>
        <taxon>Mixiomycetes</taxon>
        <taxon>Mixiales</taxon>
        <taxon>Mixiaceae</taxon>
        <taxon>Mixia</taxon>
    </lineage>
</organism>
<evidence type="ECO:0000313" key="10">
    <source>
        <dbReference type="Proteomes" id="UP000009131"/>
    </source>
</evidence>
<dbReference type="PRINTS" id="PR00600">
    <property type="entry name" value="PP2APR55"/>
</dbReference>
<dbReference type="EMBL" id="BABT02000039">
    <property type="protein sequence ID" value="GAA94564.1"/>
    <property type="molecule type" value="Genomic_DNA"/>
</dbReference>
<feature type="region of interest" description="Disordered" evidence="8">
    <location>
        <begin position="151"/>
        <end position="193"/>
    </location>
</feature>
<dbReference type="AlphaFoldDB" id="G7DVF4"/>
<dbReference type="HOGENOM" id="CLU_021713_3_3_1"/>
<evidence type="ECO:0000256" key="3">
    <source>
        <dbReference type="ARBA" id="ARBA00022574"/>
    </source>
</evidence>
<dbReference type="GO" id="GO:0010972">
    <property type="term" value="P:negative regulation of G2/M transition of mitotic cell cycle"/>
    <property type="evidence" value="ECO:0007669"/>
    <property type="project" value="UniProtKB-ARBA"/>
</dbReference>
<comment type="function">
    <text evidence="5">Phosphatase 2A affects a variety of biological processes in the cell such as transcription, cell cycle progression and cellular morphogenesis, and provides an initial identification of critical substrates for this phosphatase. The regulatory subunit may direct the catalytic subunit to distinct, albeit overlapping, subsets of substrates.</text>
</comment>
<dbReference type="FunFam" id="2.130.10.10:FF:000189">
    <property type="entry name" value="Protein phosphatase PP2A regulatory subunit B"/>
    <property type="match status" value="1"/>
</dbReference>
<keyword evidence="4 7" id="KW-0677">Repeat</keyword>
<dbReference type="STRING" id="764103.G7DVF4"/>
<evidence type="ECO:0000256" key="8">
    <source>
        <dbReference type="SAM" id="MobiDB-lite"/>
    </source>
</evidence>
<accession>G7DVF4</accession>
<dbReference type="OMA" id="NQIKWCR"/>
<comment type="similarity">
    <text evidence="1 7">Belongs to the phosphatase 2A regulatory subunit B family.</text>
</comment>
<evidence type="ECO:0000256" key="1">
    <source>
        <dbReference type="ARBA" id="ARBA00008259"/>
    </source>
</evidence>
<dbReference type="FunFam" id="2.130.10.10:FF:000174">
    <property type="entry name" value="Protein phosphatase PP2A regulatory subunit B"/>
    <property type="match status" value="1"/>
</dbReference>
<dbReference type="GO" id="GO:0019888">
    <property type="term" value="F:protein phosphatase regulator activity"/>
    <property type="evidence" value="ECO:0007669"/>
    <property type="project" value="InterPro"/>
</dbReference>
<dbReference type="FunCoup" id="G7DVF4">
    <property type="interactions" value="307"/>
</dbReference>
<dbReference type="PROSITE" id="PS01025">
    <property type="entry name" value="PR55_2"/>
    <property type="match status" value="1"/>
</dbReference>
<evidence type="ECO:0000256" key="4">
    <source>
        <dbReference type="ARBA" id="ARBA00022737"/>
    </source>
</evidence>
<dbReference type="GO" id="GO:0000159">
    <property type="term" value="C:protein phosphatase type 2A complex"/>
    <property type="evidence" value="ECO:0007669"/>
    <property type="project" value="UniProtKB-UniRule"/>
</dbReference>
<name>G7DVF4_MIXOS</name>
<dbReference type="InterPro" id="IPR000009">
    <property type="entry name" value="PP2A_PR55"/>
</dbReference>
<evidence type="ECO:0000256" key="6">
    <source>
        <dbReference type="ARBA" id="ARBA00067298"/>
    </source>
</evidence>
<gene>
    <name evidence="9" type="primary">Mo01216</name>
    <name evidence="9" type="ORF">E5Q_01216</name>
</gene>
<keyword evidence="3 7" id="KW-0853">WD repeat</keyword>
<feature type="compositionally biased region" description="Low complexity" evidence="8">
    <location>
        <begin position="181"/>
        <end position="193"/>
    </location>
</feature>
<dbReference type="PROSITE" id="PS01024">
    <property type="entry name" value="PR55_1"/>
    <property type="match status" value="1"/>
</dbReference>
<dbReference type="GO" id="GO:1902531">
    <property type="term" value="P:regulation of intracellular signal transduction"/>
    <property type="evidence" value="ECO:0007669"/>
    <property type="project" value="UniProtKB-ARBA"/>
</dbReference>
<dbReference type="PIRSF" id="PIRSF037309">
    <property type="entry name" value="PP2A_PR55"/>
    <property type="match status" value="1"/>
</dbReference>
<dbReference type="OrthoDB" id="6274823at2759"/>
<comment type="caution">
    <text evidence="9">The sequence shown here is derived from an EMBL/GenBank/DDBJ whole genome shotgun (WGS) entry which is preliminary data.</text>
</comment>
<keyword evidence="10" id="KW-1185">Reference proteome</keyword>
<dbReference type="eggNOG" id="KOG1354">
    <property type="taxonomic scope" value="Eukaryota"/>
</dbReference>
<dbReference type="RefSeq" id="XP_014568911.1">
    <property type="nucleotide sequence ID" value="XM_014713425.1"/>
</dbReference>
<reference evidence="9 10" key="2">
    <citation type="journal article" date="2012" name="Open Biol.">
        <title>Characteristics of nucleosomes and linker DNA regions on the genome of the basidiomycete Mixia osmundae revealed by mono- and dinucleosome mapping.</title>
        <authorList>
            <person name="Nishida H."/>
            <person name="Kondo S."/>
            <person name="Matsumoto T."/>
            <person name="Suzuki Y."/>
            <person name="Yoshikawa H."/>
            <person name="Taylor T.D."/>
            <person name="Sugiyama J."/>
        </authorList>
    </citation>
    <scope>NUCLEOTIDE SEQUENCE [LARGE SCALE GENOMIC DNA]</scope>
    <source>
        <strain evidence="10">CBS 9802 / IAM 14324 / JCM 22182 / KY 12970</strain>
    </source>
</reference>
<protein>
    <recommendedName>
        <fullName evidence="6 7">Protein phosphatase PP2A regulatory subunit B</fullName>
    </recommendedName>
</protein>
<dbReference type="InterPro" id="IPR036322">
    <property type="entry name" value="WD40_repeat_dom_sf"/>
</dbReference>
<keyword evidence="2" id="KW-0597">Phosphoprotein</keyword>
<reference evidence="9 10" key="1">
    <citation type="journal article" date="2011" name="J. Gen. Appl. Microbiol.">
        <title>Draft genome sequencing of the enigmatic basidiomycete Mixia osmundae.</title>
        <authorList>
            <person name="Nishida H."/>
            <person name="Nagatsuka Y."/>
            <person name="Sugiyama J."/>
        </authorList>
    </citation>
    <scope>NUCLEOTIDE SEQUENCE [LARGE SCALE GENOMIC DNA]</scope>
    <source>
        <strain evidence="10">CBS 9802 / IAM 14324 / JCM 22182 / KY 12970</strain>
    </source>
</reference>
<dbReference type="InterPro" id="IPR001680">
    <property type="entry name" value="WD40_rpt"/>
</dbReference>
<dbReference type="InterPro" id="IPR018067">
    <property type="entry name" value="PP2A_PR55_CS"/>
</dbReference>
<evidence type="ECO:0000256" key="7">
    <source>
        <dbReference type="RuleBase" id="RU331113"/>
    </source>
</evidence>